<name>A0AAV9EB81_ACOCL</name>
<evidence type="ECO:0000313" key="3">
    <source>
        <dbReference type="Proteomes" id="UP001180020"/>
    </source>
</evidence>
<protein>
    <submittedName>
        <fullName evidence="2">Uncharacterized protein</fullName>
    </submittedName>
</protein>
<organism evidence="2 3">
    <name type="scientific">Acorus calamus</name>
    <name type="common">Sweet flag</name>
    <dbReference type="NCBI Taxonomy" id="4465"/>
    <lineage>
        <taxon>Eukaryota</taxon>
        <taxon>Viridiplantae</taxon>
        <taxon>Streptophyta</taxon>
        <taxon>Embryophyta</taxon>
        <taxon>Tracheophyta</taxon>
        <taxon>Spermatophyta</taxon>
        <taxon>Magnoliopsida</taxon>
        <taxon>Liliopsida</taxon>
        <taxon>Acoraceae</taxon>
        <taxon>Acorus</taxon>
    </lineage>
</organism>
<dbReference type="Proteomes" id="UP001180020">
    <property type="component" value="Unassembled WGS sequence"/>
</dbReference>
<sequence>MALHVKPFPLAASRARGVARIASRAFPYFLPPEGPPTSQHPHPGGPSRGDSGPHRAKMSGPILILPLPTRLPRVNASGEDHYTFEVGVDGLNYDYESQSFQPNEEAATPPPQNTSSTNIKRRIEKAKINNSNKGSASMERLDTLNRGIDGIAASFEHMQSLMEKRDKSFKHYWDAIKETPDLDENHFL</sequence>
<accession>A0AAV9EB81</accession>
<gene>
    <name evidence="2" type="ORF">QJS10_CPA08g00757</name>
</gene>
<dbReference type="AlphaFoldDB" id="A0AAV9EB81"/>
<reference evidence="2" key="1">
    <citation type="journal article" date="2023" name="Nat. Commun.">
        <title>Diploid and tetraploid genomes of Acorus and the evolution of monocots.</title>
        <authorList>
            <person name="Ma L."/>
            <person name="Liu K.W."/>
            <person name="Li Z."/>
            <person name="Hsiao Y.Y."/>
            <person name="Qi Y."/>
            <person name="Fu T."/>
            <person name="Tang G.D."/>
            <person name="Zhang D."/>
            <person name="Sun W.H."/>
            <person name="Liu D.K."/>
            <person name="Li Y."/>
            <person name="Chen G.Z."/>
            <person name="Liu X.D."/>
            <person name="Liao X.Y."/>
            <person name="Jiang Y.T."/>
            <person name="Yu X."/>
            <person name="Hao Y."/>
            <person name="Huang J."/>
            <person name="Zhao X.W."/>
            <person name="Ke S."/>
            <person name="Chen Y.Y."/>
            <person name="Wu W.L."/>
            <person name="Hsu J.L."/>
            <person name="Lin Y.F."/>
            <person name="Huang M.D."/>
            <person name="Li C.Y."/>
            <person name="Huang L."/>
            <person name="Wang Z.W."/>
            <person name="Zhao X."/>
            <person name="Zhong W.Y."/>
            <person name="Peng D.H."/>
            <person name="Ahmad S."/>
            <person name="Lan S."/>
            <person name="Zhang J.S."/>
            <person name="Tsai W.C."/>
            <person name="Van de Peer Y."/>
            <person name="Liu Z.J."/>
        </authorList>
    </citation>
    <scope>NUCLEOTIDE SEQUENCE</scope>
    <source>
        <strain evidence="2">CP</strain>
    </source>
</reference>
<evidence type="ECO:0000313" key="2">
    <source>
        <dbReference type="EMBL" id="KAK1310639.1"/>
    </source>
</evidence>
<comment type="caution">
    <text evidence="2">The sequence shown here is derived from an EMBL/GenBank/DDBJ whole genome shotgun (WGS) entry which is preliminary data.</text>
</comment>
<dbReference type="EMBL" id="JAUJYO010000008">
    <property type="protein sequence ID" value="KAK1310639.1"/>
    <property type="molecule type" value="Genomic_DNA"/>
</dbReference>
<proteinExistence type="predicted"/>
<evidence type="ECO:0000256" key="1">
    <source>
        <dbReference type="SAM" id="MobiDB-lite"/>
    </source>
</evidence>
<feature type="region of interest" description="Disordered" evidence="1">
    <location>
        <begin position="27"/>
        <end position="58"/>
    </location>
</feature>
<keyword evidence="3" id="KW-1185">Reference proteome</keyword>
<feature type="region of interest" description="Disordered" evidence="1">
    <location>
        <begin position="100"/>
        <end position="119"/>
    </location>
</feature>
<reference evidence="2" key="2">
    <citation type="submission" date="2023-06" db="EMBL/GenBank/DDBJ databases">
        <authorList>
            <person name="Ma L."/>
            <person name="Liu K.-W."/>
            <person name="Li Z."/>
            <person name="Hsiao Y.-Y."/>
            <person name="Qi Y."/>
            <person name="Fu T."/>
            <person name="Tang G."/>
            <person name="Zhang D."/>
            <person name="Sun W.-H."/>
            <person name="Liu D.-K."/>
            <person name="Li Y."/>
            <person name="Chen G.-Z."/>
            <person name="Liu X.-D."/>
            <person name="Liao X.-Y."/>
            <person name="Jiang Y.-T."/>
            <person name="Yu X."/>
            <person name="Hao Y."/>
            <person name="Huang J."/>
            <person name="Zhao X.-W."/>
            <person name="Ke S."/>
            <person name="Chen Y.-Y."/>
            <person name="Wu W.-L."/>
            <person name="Hsu J.-L."/>
            <person name="Lin Y.-F."/>
            <person name="Huang M.-D."/>
            <person name="Li C.-Y."/>
            <person name="Huang L."/>
            <person name="Wang Z.-W."/>
            <person name="Zhao X."/>
            <person name="Zhong W.-Y."/>
            <person name="Peng D.-H."/>
            <person name="Ahmad S."/>
            <person name="Lan S."/>
            <person name="Zhang J.-S."/>
            <person name="Tsai W.-C."/>
            <person name="Van De Peer Y."/>
            <person name="Liu Z.-J."/>
        </authorList>
    </citation>
    <scope>NUCLEOTIDE SEQUENCE</scope>
    <source>
        <strain evidence="2">CP</strain>
        <tissue evidence="2">Leaves</tissue>
    </source>
</reference>